<feature type="domain" description="TonB-dependent receptor plug" evidence="14">
    <location>
        <begin position="135"/>
        <end position="218"/>
    </location>
</feature>
<evidence type="ECO:0000256" key="9">
    <source>
        <dbReference type="ARBA" id="ARBA00023237"/>
    </source>
</evidence>
<protein>
    <submittedName>
        <fullName evidence="15">TonB-dependent receptor</fullName>
    </submittedName>
</protein>
<dbReference type="RefSeq" id="WP_210758922.1">
    <property type="nucleotide sequence ID" value="NZ_CP060139.1"/>
</dbReference>
<reference evidence="15 16" key="1">
    <citation type="submission" date="2020-08" db="EMBL/GenBank/DDBJ databases">
        <title>Croceimicrobium hydrocarbonivorans gen. nov., sp. nov., a novel marine bacterium isolated from a bacterial consortium that degrades polyethylene terephthalate.</title>
        <authorList>
            <person name="Liu R."/>
        </authorList>
    </citation>
    <scope>NUCLEOTIDE SEQUENCE [LARGE SCALE GENOMIC DNA]</scope>
    <source>
        <strain evidence="15 16">A20-9</strain>
    </source>
</reference>
<sequence length="777" mass="88701">MQRIFLLGLLLSLQSSLWAQKSFTVSGYVEDALSRERIIGVNLYIDGSTIGTTTNTFGYYSLSLPPGEYDLIVSFIGFESIRQKIVISNKNLNLDFELKEAFESLEEVTVTAEEAQVEQVQMSQVQLSVSEIKKIPAFLGEVDIIRAIQLLPGVQSGNEGTTGFYVRGGSPDQNLILLDGVPVYNASHLFGFFSVFNADAIKNVNLTKGGFPARFGGRLSSVLEIDMKEGNLREFHGEGSLGLISSKLTIEGPIWKDHTSFIVSGRRTYYDILAAPFIPEGQDFGYYFADLNAKINHVFSRKDRLYLSYYNGIDDFGFREEYQDDPFFGGGEGYDESGLNWGNHTGALRWNHLFSDKLFSNLTATFSQYRFSIGFESYYKDGTEENRSGFEYFSLIRDYGLRYDLEYALNNQHQLRFGASYTNHTFRPGVAQIEETYNGAGIDSILDLSKKVFANDLYVYAEDDWKLGNKWRVNYGLHYSAYLTNDNAFYHNIQPRVSARYLINDEISVKGSYALMNQYVHLLSNSGIGLPTDLWVSSTAKVKPQISQQVAVGSSTSLWNKRFEFSAEAYYKVMDNLIEYKEGASFLSNTDWQSTVETDGEGEAYGLELLFRKKKGKTTGWIGYTLAWSNRRFGNLNDGEWYPYRFDRRHDISVVLNHQFSERFDLGLTWVYGTGNTFTAPISQFMLTNEYGSSTTYDRFSDRNGLRMPAYHRLDLGFNWHVKTKWGQSTWNISVYNAYSRQNPFFLYLNQNSNGERRINQVSLFPIIPSLSYQFKF</sequence>
<comment type="subcellular location">
    <subcellularLocation>
        <location evidence="1 10">Cell outer membrane</location>
        <topology evidence="1 10">Multi-pass membrane protein</topology>
    </subcellularLocation>
</comment>
<accession>A0A7H0VF97</accession>
<dbReference type="KEGG" id="chyd:H4K34_00730"/>
<dbReference type="InterPro" id="IPR037066">
    <property type="entry name" value="Plug_dom_sf"/>
</dbReference>
<dbReference type="Gene3D" id="2.170.130.10">
    <property type="entry name" value="TonB-dependent receptor, plug domain"/>
    <property type="match status" value="1"/>
</dbReference>
<dbReference type="SUPFAM" id="SSF49464">
    <property type="entry name" value="Carboxypeptidase regulatory domain-like"/>
    <property type="match status" value="1"/>
</dbReference>
<keyword evidence="7 10" id="KW-0472">Membrane</keyword>
<keyword evidence="3 10" id="KW-1134">Transmembrane beta strand</keyword>
<evidence type="ECO:0000256" key="10">
    <source>
        <dbReference type="PROSITE-ProRule" id="PRU01360"/>
    </source>
</evidence>
<dbReference type="Pfam" id="PF13715">
    <property type="entry name" value="CarbopepD_reg_2"/>
    <property type="match status" value="1"/>
</dbReference>
<evidence type="ECO:0000259" key="14">
    <source>
        <dbReference type="Pfam" id="PF07715"/>
    </source>
</evidence>
<evidence type="ECO:0000256" key="6">
    <source>
        <dbReference type="ARBA" id="ARBA00023077"/>
    </source>
</evidence>
<dbReference type="PROSITE" id="PS52016">
    <property type="entry name" value="TONB_DEPENDENT_REC_3"/>
    <property type="match status" value="1"/>
</dbReference>
<keyword evidence="9 10" id="KW-0998">Cell outer membrane</keyword>
<feature type="domain" description="TonB-dependent receptor-like beta-barrel" evidence="13">
    <location>
        <begin position="304"/>
        <end position="737"/>
    </location>
</feature>
<dbReference type="PANTHER" id="PTHR30069:SF29">
    <property type="entry name" value="HEMOGLOBIN AND HEMOGLOBIN-HAPTOGLOBIN-BINDING PROTEIN 1-RELATED"/>
    <property type="match status" value="1"/>
</dbReference>
<evidence type="ECO:0000256" key="11">
    <source>
        <dbReference type="RuleBase" id="RU003357"/>
    </source>
</evidence>
<proteinExistence type="inferred from homology"/>
<evidence type="ECO:0000259" key="13">
    <source>
        <dbReference type="Pfam" id="PF00593"/>
    </source>
</evidence>
<evidence type="ECO:0000256" key="4">
    <source>
        <dbReference type="ARBA" id="ARBA00022692"/>
    </source>
</evidence>
<name>A0A7H0VF97_9FLAO</name>
<dbReference type="InterPro" id="IPR039426">
    <property type="entry name" value="TonB-dep_rcpt-like"/>
</dbReference>
<keyword evidence="16" id="KW-1185">Reference proteome</keyword>
<dbReference type="InterPro" id="IPR012910">
    <property type="entry name" value="Plug_dom"/>
</dbReference>
<feature type="chain" id="PRO_5028868641" evidence="12">
    <location>
        <begin position="20"/>
        <end position="777"/>
    </location>
</feature>
<evidence type="ECO:0000256" key="7">
    <source>
        <dbReference type="ARBA" id="ARBA00023136"/>
    </source>
</evidence>
<dbReference type="GO" id="GO:0009279">
    <property type="term" value="C:cell outer membrane"/>
    <property type="evidence" value="ECO:0007669"/>
    <property type="project" value="UniProtKB-SubCell"/>
</dbReference>
<evidence type="ECO:0000313" key="16">
    <source>
        <dbReference type="Proteomes" id="UP000516305"/>
    </source>
</evidence>
<evidence type="ECO:0000256" key="5">
    <source>
        <dbReference type="ARBA" id="ARBA00022729"/>
    </source>
</evidence>
<dbReference type="Gene3D" id="2.40.170.20">
    <property type="entry name" value="TonB-dependent receptor, beta-barrel domain"/>
    <property type="match status" value="1"/>
</dbReference>
<evidence type="ECO:0000256" key="3">
    <source>
        <dbReference type="ARBA" id="ARBA00022452"/>
    </source>
</evidence>
<dbReference type="AlphaFoldDB" id="A0A7H0VF97"/>
<organism evidence="15 16">
    <name type="scientific">Croceimicrobium hydrocarbonivorans</name>
    <dbReference type="NCBI Taxonomy" id="2761580"/>
    <lineage>
        <taxon>Bacteria</taxon>
        <taxon>Pseudomonadati</taxon>
        <taxon>Bacteroidota</taxon>
        <taxon>Flavobacteriia</taxon>
        <taxon>Flavobacteriales</taxon>
        <taxon>Owenweeksiaceae</taxon>
        <taxon>Croceimicrobium</taxon>
    </lineage>
</organism>
<keyword evidence="5 12" id="KW-0732">Signal</keyword>
<feature type="signal peptide" evidence="12">
    <location>
        <begin position="1"/>
        <end position="19"/>
    </location>
</feature>
<dbReference type="Proteomes" id="UP000516305">
    <property type="component" value="Chromosome"/>
</dbReference>
<evidence type="ECO:0000256" key="2">
    <source>
        <dbReference type="ARBA" id="ARBA00022448"/>
    </source>
</evidence>
<evidence type="ECO:0000313" key="15">
    <source>
        <dbReference type="EMBL" id="QNR24395.1"/>
    </source>
</evidence>
<dbReference type="Gene3D" id="2.60.40.1120">
    <property type="entry name" value="Carboxypeptidase-like, regulatory domain"/>
    <property type="match status" value="1"/>
</dbReference>
<dbReference type="EMBL" id="CP060139">
    <property type="protein sequence ID" value="QNR24395.1"/>
    <property type="molecule type" value="Genomic_DNA"/>
</dbReference>
<dbReference type="GO" id="GO:0044718">
    <property type="term" value="P:siderophore transmembrane transport"/>
    <property type="evidence" value="ECO:0007669"/>
    <property type="project" value="TreeGrafter"/>
</dbReference>
<gene>
    <name evidence="15" type="ORF">H4K34_00730</name>
</gene>
<dbReference type="Pfam" id="PF00593">
    <property type="entry name" value="TonB_dep_Rec_b-barrel"/>
    <property type="match status" value="1"/>
</dbReference>
<dbReference type="SUPFAM" id="SSF56935">
    <property type="entry name" value="Porins"/>
    <property type="match status" value="1"/>
</dbReference>
<dbReference type="InterPro" id="IPR036942">
    <property type="entry name" value="Beta-barrel_TonB_sf"/>
</dbReference>
<dbReference type="PANTHER" id="PTHR30069">
    <property type="entry name" value="TONB-DEPENDENT OUTER MEMBRANE RECEPTOR"/>
    <property type="match status" value="1"/>
</dbReference>
<dbReference type="InterPro" id="IPR000531">
    <property type="entry name" value="Beta-barrel_TonB"/>
</dbReference>
<dbReference type="Pfam" id="PF07715">
    <property type="entry name" value="Plug"/>
    <property type="match status" value="1"/>
</dbReference>
<dbReference type="InterPro" id="IPR008969">
    <property type="entry name" value="CarboxyPept-like_regulatory"/>
</dbReference>
<evidence type="ECO:0000256" key="8">
    <source>
        <dbReference type="ARBA" id="ARBA00023170"/>
    </source>
</evidence>
<keyword evidence="6 11" id="KW-0798">TonB box</keyword>
<keyword evidence="2 10" id="KW-0813">Transport</keyword>
<evidence type="ECO:0000256" key="1">
    <source>
        <dbReference type="ARBA" id="ARBA00004571"/>
    </source>
</evidence>
<dbReference type="GO" id="GO:0015344">
    <property type="term" value="F:siderophore uptake transmembrane transporter activity"/>
    <property type="evidence" value="ECO:0007669"/>
    <property type="project" value="TreeGrafter"/>
</dbReference>
<evidence type="ECO:0000256" key="12">
    <source>
        <dbReference type="SAM" id="SignalP"/>
    </source>
</evidence>
<keyword evidence="8 15" id="KW-0675">Receptor</keyword>
<keyword evidence="4 10" id="KW-0812">Transmembrane</keyword>
<comment type="similarity">
    <text evidence="10 11">Belongs to the TonB-dependent receptor family.</text>
</comment>